<keyword evidence="8" id="KW-1185">Reference proteome</keyword>
<keyword evidence="3 6" id="KW-0812">Transmembrane</keyword>
<feature type="transmembrane region" description="Helical" evidence="6">
    <location>
        <begin position="111"/>
        <end position="129"/>
    </location>
</feature>
<dbReference type="GO" id="GO:0015658">
    <property type="term" value="F:branched-chain amino acid transmembrane transporter activity"/>
    <property type="evidence" value="ECO:0007669"/>
    <property type="project" value="InterPro"/>
</dbReference>
<name>A0A7S8C4F3_9HYPH</name>
<feature type="transmembrane region" description="Helical" evidence="6">
    <location>
        <begin position="58"/>
        <end position="79"/>
    </location>
</feature>
<reference evidence="7 8" key="1">
    <citation type="submission" date="2020-06" db="EMBL/GenBank/DDBJ databases">
        <title>Genome sequence of 2 isolates from Red Sea Mangroves.</title>
        <authorList>
            <person name="Sefrji F."/>
            <person name="Michoud G."/>
            <person name="Merlino G."/>
            <person name="Daffonchio D."/>
        </authorList>
    </citation>
    <scope>NUCLEOTIDE SEQUENCE [LARGE SCALE GENOMIC DNA]</scope>
    <source>
        <strain evidence="7 8">R1DC25</strain>
    </source>
</reference>
<dbReference type="GO" id="GO:0005886">
    <property type="term" value="C:plasma membrane"/>
    <property type="evidence" value="ECO:0007669"/>
    <property type="project" value="UniProtKB-SubCell"/>
</dbReference>
<dbReference type="CDD" id="cd06581">
    <property type="entry name" value="TM_PBP1_LivM_like"/>
    <property type="match status" value="1"/>
</dbReference>
<evidence type="ECO:0000313" key="8">
    <source>
        <dbReference type="Proteomes" id="UP000593594"/>
    </source>
</evidence>
<gene>
    <name evidence="7" type="ORF">HW532_10690</name>
</gene>
<feature type="transmembrane region" description="Helical" evidence="6">
    <location>
        <begin position="85"/>
        <end position="104"/>
    </location>
</feature>
<dbReference type="InterPro" id="IPR001851">
    <property type="entry name" value="ABC_transp_permease"/>
</dbReference>
<dbReference type="KEGG" id="kmn:HW532_10690"/>
<keyword evidence="5 6" id="KW-0472">Membrane</keyword>
<proteinExistence type="predicted"/>
<keyword evidence="4 6" id="KW-1133">Transmembrane helix</keyword>
<feature type="transmembrane region" description="Helical" evidence="6">
    <location>
        <begin position="33"/>
        <end position="51"/>
    </location>
</feature>
<protein>
    <submittedName>
        <fullName evidence="7">Branched-chain amino acid ABC transporter permease</fullName>
    </submittedName>
</protein>
<comment type="subcellular location">
    <subcellularLocation>
        <location evidence="1">Cell membrane</location>
        <topology evidence="1">Multi-pass membrane protein</topology>
    </subcellularLocation>
</comment>
<dbReference type="Proteomes" id="UP000593594">
    <property type="component" value="Chromosome"/>
</dbReference>
<dbReference type="PANTHER" id="PTHR30482">
    <property type="entry name" value="HIGH-AFFINITY BRANCHED-CHAIN AMINO ACID TRANSPORT SYSTEM PERMEASE"/>
    <property type="match status" value="1"/>
</dbReference>
<dbReference type="Pfam" id="PF02653">
    <property type="entry name" value="BPD_transp_2"/>
    <property type="match status" value="1"/>
</dbReference>
<evidence type="ECO:0000256" key="3">
    <source>
        <dbReference type="ARBA" id="ARBA00022692"/>
    </source>
</evidence>
<dbReference type="InterPro" id="IPR043428">
    <property type="entry name" value="LivM-like"/>
</dbReference>
<organism evidence="7 8">
    <name type="scientific">Kaustia mangrovi</name>
    <dbReference type="NCBI Taxonomy" id="2593653"/>
    <lineage>
        <taxon>Bacteria</taxon>
        <taxon>Pseudomonadati</taxon>
        <taxon>Pseudomonadota</taxon>
        <taxon>Alphaproteobacteria</taxon>
        <taxon>Hyphomicrobiales</taxon>
        <taxon>Parvibaculaceae</taxon>
        <taxon>Kaustia</taxon>
    </lineage>
</organism>
<evidence type="ECO:0000313" key="7">
    <source>
        <dbReference type="EMBL" id="QPC43114.1"/>
    </source>
</evidence>
<accession>A0A7S8C4F3</accession>
<dbReference type="PANTHER" id="PTHR30482:SF17">
    <property type="entry name" value="ABC TRANSPORTER ATP-BINDING PROTEIN"/>
    <property type="match status" value="1"/>
</dbReference>
<feature type="transmembrane region" description="Helical" evidence="6">
    <location>
        <begin position="283"/>
        <end position="303"/>
    </location>
</feature>
<evidence type="ECO:0000256" key="5">
    <source>
        <dbReference type="ARBA" id="ARBA00023136"/>
    </source>
</evidence>
<evidence type="ECO:0000256" key="6">
    <source>
        <dbReference type="SAM" id="Phobius"/>
    </source>
</evidence>
<feature type="transmembrane region" description="Helical" evidence="6">
    <location>
        <begin position="248"/>
        <end position="271"/>
    </location>
</feature>
<feature type="transmembrane region" description="Helical" evidence="6">
    <location>
        <begin position="161"/>
        <end position="180"/>
    </location>
</feature>
<evidence type="ECO:0000256" key="2">
    <source>
        <dbReference type="ARBA" id="ARBA00022475"/>
    </source>
</evidence>
<evidence type="ECO:0000256" key="4">
    <source>
        <dbReference type="ARBA" id="ARBA00022989"/>
    </source>
</evidence>
<dbReference type="RefSeq" id="WP_213164355.1">
    <property type="nucleotide sequence ID" value="NZ_CP058214.1"/>
</dbReference>
<sequence>MFHQTGIKTAVILALLAGLAAYAALGGYFARELVIEIATLAILAISLDMVAGYGGMVSLCHGSIFGLGAYGFAVAATLLGLPPGLALVAGIALGALFGGAVGAVTSRARGIFFIMATLAFGQMVYVLIFDARALGGDDGLPGVPRLDLSALGVDLQSSLQFALFAIACLGLVYALAAFVLRSGFGRTLCGIHANEARMRALGVPVWQYKANAFALSGAMAGFAGALAAQHTMFVSPEMMVWTVSGEALVIVILGGMGTLVGPAVGAALLILLRHEIASLTNHWHMVIGIVLIVTVLAGGRGLYGQLEHMVQARRERAKAHA</sequence>
<dbReference type="AlphaFoldDB" id="A0A7S8C4F3"/>
<keyword evidence="2" id="KW-1003">Cell membrane</keyword>
<evidence type="ECO:0000256" key="1">
    <source>
        <dbReference type="ARBA" id="ARBA00004651"/>
    </source>
</evidence>
<dbReference type="EMBL" id="CP058214">
    <property type="protein sequence ID" value="QPC43114.1"/>
    <property type="molecule type" value="Genomic_DNA"/>
</dbReference>